<feature type="domain" description="EF-hand" evidence="3">
    <location>
        <begin position="282"/>
        <end position="317"/>
    </location>
</feature>
<evidence type="ECO:0000256" key="2">
    <source>
        <dbReference type="SAM" id="MobiDB-lite"/>
    </source>
</evidence>
<dbReference type="GO" id="GO:0005509">
    <property type="term" value="F:calcium ion binding"/>
    <property type="evidence" value="ECO:0007669"/>
    <property type="project" value="InterPro"/>
</dbReference>
<feature type="compositionally biased region" description="Low complexity" evidence="2">
    <location>
        <begin position="762"/>
        <end position="771"/>
    </location>
</feature>
<gene>
    <name evidence="4" type="ORF">FNF29_04939</name>
</gene>
<feature type="domain" description="EF-hand" evidence="3">
    <location>
        <begin position="245"/>
        <end position="280"/>
    </location>
</feature>
<organism evidence="4 5">
    <name type="scientific">Cafeteria roenbergensis</name>
    <name type="common">Marine flagellate</name>
    <dbReference type="NCBI Taxonomy" id="33653"/>
    <lineage>
        <taxon>Eukaryota</taxon>
        <taxon>Sar</taxon>
        <taxon>Stramenopiles</taxon>
        <taxon>Bigyra</taxon>
        <taxon>Opalozoa</taxon>
        <taxon>Bicosoecida</taxon>
        <taxon>Cafeteriaceae</taxon>
        <taxon>Cafeteria</taxon>
    </lineage>
</organism>
<dbReference type="Proteomes" id="UP000323011">
    <property type="component" value="Unassembled WGS sequence"/>
</dbReference>
<dbReference type="InterPro" id="IPR002048">
    <property type="entry name" value="EF_hand_dom"/>
</dbReference>
<dbReference type="SUPFAM" id="SSF47473">
    <property type="entry name" value="EF-hand"/>
    <property type="match status" value="1"/>
</dbReference>
<dbReference type="Pfam" id="PF13499">
    <property type="entry name" value="EF-hand_7"/>
    <property type="match status" value="1"/>
</dbReference>
<protein>
    <recommendedName>
        <fullName evidence="3">EF-hand domain-containing protein</fullName>
    </recommendedName>
</protein>
<evidence type="ECO:0000256" key="1">
    <source>
        <dbReference type="ARBA" id="ARBA00022837"/>
    </source>
</evidence>
<feature type="region of interest" description="Disordered" evidence="2">
    <location>
        <begin position="531"/>
        <end position="564"/>
    </location>
</feature>
<feature type="domain" description="EF-hand" evidence="3">
    <location>
        <begin position="355"/>
        <end position="383"/>
    </location>
</feature>
<dbReference type="PANTHER" id="PTHR23064">
    <property type="entry name" value="TROPONIN"/>
    <property type="match status" value="1"/>
</dbReference>
<dbReference type="AlphaFoldDB" id="A0A5A8CD09"/>
<dbReference type="Pfam" id="PF13202">
    <property type="entry name" value="EF-hand_5"/>
    <property type="match status" value="1"/>
</dbReference>
<accession>A0A5A8CD09</accession>
<dbReference type="PROSITE" id="PS50222">
    <property type="entry name" value="EF_HAND_2"/>
    <property type="match status" value="4"/>
</dbReference>
<feature type="domain" description="EF-hand" evidence="3">
    <location>
        <begin position="389"/>
        <end position="424"/>
    </location>
</feature>
<dbReference type="Gene3D" id="1.10.238.10">
    <property type="entry name" value="EF-hand"/>
    <property type="match status" value="2"/>
</dbReference>
<feature type="compositionally biased region" description="Basic and acidic residues" evidence="2">
    <location>
        <begin position="49"/>
        <end position="59"/>
    </location>
</feature>
<evidence type="ECO:0000313" key="4">
    <source>
        <dbReference type="EMBL" id="KAA0150825.1"/>
    </source>
</evidence>
<feature type="compositionally biased region" description="Acidic residues" evidence="2">
    <location>
        <begin position="543"/>
        <end position="553"/>
    </location>
</feature>
<dbReference type="CDD" id="cd00051">
    <property type="entry name" value="EFh"/>
    <property type="match status" value="2"/>
</dbReference>
<sequence length="946" mass="95481">MAALPAWTSALLRECKADLVVYDDDDQQPFRVGDRVQGFFFTGSGGPDDLPKPNGKDGLDESQDGSFYAGALKKCADGSAPFDTAFDDGEVEPSSRADFRRIWAPVPPPQGRDGVTPLGALWLLETSQGRQAGILAAHNDATAKYSVFANLDSDAGPTALLVTRRRLQRPPASGDVVYVLASALRAAGAADIPGDDDGDAEVACGADADASGSATSSSTTGLLLSALLRRALLAASKQERARTGGSGESVEAAFRALDSDGDGSLGQAELRDVLRRIGAPEATDGELAALLQVLDDDGDGRVSLAELKQFVDDGAAAEAAADGRRAPLASRARSALLAAAVQAARGTGRALDPLAVFREADANDSGRLSARELATLLAQLGCDPRQHADEAGQWKDLLGKADTDADGGVSYAELVALLADDEALAATRRRWGRVGPLLAGRGVDVPAELRRATGAKPDADLRGQRQWEAALEELLEAAAAGSNGVPAAHCTWALEAMGLDIPRAEALALSEQSEVAVEALAATARRLARAARPIGESESKAADDEDDEGDGKEDETAGSSRGGAASGAAALVVDGLGAEVAHARGTSAVEVCLGWAAIPLAELAAGKGSATRRVRLSGGSVNCPLRIDTVDSQQRRSSLVGKTGNFIVGHRPPTVEVRVSSAASLRAKEALALALLPCGGDGGPAGVLVPWTSLRAMAAARAGAAAVVLSRADLGDAATGSNARKAVRRTASRVPGGPAGRAASADSPPGTPAMAGRATSEPGTPAAGATPVATPAVVGAGLVEDEHGPVLGDPHDPALDLEDDLPGSSGGAPLQHMGAAAAARACSGGAGAGAAGQLRDVWTAVLAANRRTTPNSVVAAVTAAALHAEAVECAVWPDPGLAARPLADSAIKSIHDRHGNKAAAVLASEFAGAAAAALNPPDADSGTAYVPFDVTDHVIGSGLSAL</sequence>
<dbReference type="PROSITE" id="PS00018">
    <property type="entry name" value="EF_HAND_1"/>
    <property type="match status" value="3"/>
</dbReference>
<keyword evidence="5" id="KW-1185">Reference proteome</keyword>
<proteinExistence type="predicted"/>
<evidence type="ECO:0000259" key="3">
    <source>
        <dbReference type="PROSITE" id="PS50222"/>
    </source>
</evidence>
<feature type="region of interest" description="Disordered" evidence="2">
    <location>
        <begin position="718"/>
        <end position="771"/>
    </location>
</feature>
<feature type="region of interest" description="Disordered" evidence="2">
    <location>
        <begin position="41"/>
        <end position="63"/>
    </location>
</feature>
<dbReference type="SMART" id="SM00054">
    <property type="entry name" value="EFh"/>
    <property type="match status" value="4"/>
</dbReference>
<dbReference type="InterPro" id="IPR018247">
    <property type="entry name" value="EF_Hand_1_Ca_BS"/>
</dbReference>
<dbReference type="InterPro" id="IPR052591">
    <property type="entry name" value="CML21-like"/>
</dbReference>
<evidence type="ECO:0000313" key="5">
    <source>
        <dbReference type="Proteomes" id="UP000323011"/>
    </source>
</evidence>
<name>A0A5A8CD09_CAFRO</name>
<reference evidence="4 5" key="1">
    <citation type="submission" date="2019-07" db="EMBL/GenBank/DDBJ databases">
        <title>Genomes of Cafeteria roenbergensis.</title>
        <authorList>
            <person name="Fischer M.G."/>
            <person name="Hackl T."/>
            <person name="Roman M."/>
        </authorList>
    </citation>
    <scope>NUCLEOTIDE SEQUENCE [LARGE SCALE GENOMIC DNA]</scope>
    <source>
        <strain evidence="4 5">BVI</strain>
    </source>
</reference>
<dbReference type="EMBL" id="VLTN01000031">
    <property type="protein sequence ID" value="KAA0150825.1"/>
    <property type="molecule type" value="Genomic_DNA"/>
</dbReference>
<keyword evidence="1" id="KW-0106">Calcium</keyword>
<dbReference type="InterPro" id="IPR011992">
    <property type="entry name" value="EF-hand-dom_pair"/>
</dbReference>
<comment type="caution">
    <text evidence="4">The sequence shown here is derived from an EMBL/GenBank/DDBJ whole genome shotgun (WGS) entry which is preliminary data.</text>
</comment>